<keyword evidence="1" id="KW-0677">Repeat</keyword>
<protein>
    <submittedName>
        <fullName evidence="5">DNA-directed RNA polymerase subunit alpha</fullName>
        <ecNumber evidence="5">2.7.7.6</ecNumber>
    </submittedName>
</protein>
<feature type="domain" description="RNA polymerase alpha subunit C-terminal" evidence="4">
    <location>
        <begin position="282"/>
        <end position="344"/>
    </location>
</feature>
<dbReference type="Gene3D" id="1.25.40.10">
    <property type="entry name" value="Tetratricopeptide repeat domain"/>
    <property type="match status" value="1"/>
</dbReference>
<dbReference type="SUPFAM" id="SSF48452">
    <property type="entry name" value="TPR-like"/>
    <property type="match status" value="2"/>
</dbReference>
<keyword evidence="5" id="KW-0808">Transferase</keyword>
<dbReference type="RefSeq" id="WP_229360716.1">
    <property type="nucleotide sequence ID" value="NZ_CP017641.1"/>
</dbReference>
<dbReference type="InterPro" id="IPR019734">
    <property type="entry name" value="TPR_rpt"/>
</dbReference>
<evidence type="ECO:0000256" key="3">
    <source>
        <dbReference type="PROSITE-ProRule" id="PRU00339"/>
    </source>
</evidence>
<keyword evidence="2 3" id="KW-0802">TPR repeat</keyword>
<dbReference type="SUPFAM" id="SSF47789">
    <property type="entry name" value="C-terminal domain of RNA polymerase alpha subunit"/>
    <property type="match status" value="2"/>
</dbReference>
<dbReference type="InterPro" id="IPR011260">
    <property type="entry name" value="RNAP_asu_C"/>
</dbReference>
<feature type="repeat" description="TPR" evidence="3">
    <location>
        <begin position="155"/>
        <end position="188"/>
    </location>
</feature>
<organism evidence="5 6">
    <name type="scientific">Fuerstiella marisgermanici</name>
    <dbReference type="NCBI Taxonomy" id="1891926"/>
    <lineage>
        <taxon>Bacteria</taxon>
        <taxon>Pseudomonadati</taxon>
        <taxon>Planctomycetota</taxon>
        <taxon>Planctomycetia</taxon>
        <taxon>Planctomycetales</taxon>
        <taxon>Planctomycetaceae</taxon>
        <taxon>Fuerstiella</taxon>
    </lineage>
</organism>
<reference evidence="5 6" key="1">
    <citation type="journal article" date="2016" name="Front. Microbiol.">
        <title>Fuerstia marisgermanicae gen. nov., sp. nov., an Unusual Member of the Phylum Planctomycetes from the German Wadden Sea.</title>
        <authorList>
            <person name="Kohn T."/>
            <person name="Heuer A."/>
            <person name="Jogler M."/>
            <person name="Vollmers J."/>
            <person name="Boedeker C."/>
            <person name="Bunk B."/>
            <person name="Rast P."/>
            <person name="Borchert D."/>
            <person name="Glockner I."/>
            <person name="Freese H.M."/>
            <person name="Klenk H.P."/>
            <person name="Overmann J."/>
            <person name="Kaster A.K."/>
            <person name="Rohde M."/>
            <person name="Wiegand S."/>
            <person name="Jogler C."/>
        </authorList>
    </citation>
    <scope>NUCLEOTIDE SEQUENCE [LARGE SCALE GENOMIC DNA]</scope>
    <source>
        <strain evidence="5 6">NH11</strain>
    </source>
</reference>
<keyword evidence="5" id="KW-0240">DNA-directed RNA polymerase</keyword>
<name>A0A1P8WLG8_9PLAN</name>
<dbReference type="PANTHER" id="PTHR45586:SF1">
    <property type="entry name" value="LIPOPOLYSACCHARIDE ASSEMBLY PROTEIN B"/>
    <property type="match status" value="1"/>
</dbReference>
<gene>
    <name evidence="5" type="primary">rpoA_1</name>
    <name evidence="5" type="ORF">Fuma_04551</name>
</gene>
<evidence type="ECO:0000256" key="1">
    <source>
        <dbReference type="ARBA" id="ARBA00022737"/>
    </source>
</evidence>
<evidence type="ECO:0000256" key="2">
    <source>
        <dbReference type="ARBA" id="ARBA00022803"/>
    </source>
</evidence>
<dbReference type="Pfam" id="PF03118">
    <property type="entry name" value="RNA_pol_A_CTD"/>
    <property type="match status" value="2"/>
</dbReference>
<dbReference type="EC" id="2.7.7.6" evidence="5"/>
<dbReference type="Proteomes" id="UP000187735">
    <property type="component" value="Chromosome"/>
</dbReference>
<feature type="repeat" description="TPR" evidence="3">
    <location>
        <begin position="223"/>
        <end position="256"/>
    </location>
</feature>
<dbReference type="KEGG" id="fmr:Fuma_04551"/>
<evidence type="ECO:0000259" key="4">
    <source>
        <dbReference type="Pfam" id="PF03118"/>
    </source>
</evidence>
<dbReference type="GO" id="GO:0003899">
    <property type="term" value="F:DNA-directed RNA polymerase activity"/>
    <property type="evidence" value="ECO:0007669"/>
    <property type="project" value="UniProtKB-EC"/>
</dbReference>
<feature type="domain" description="RNA polymerase alpha subunit C-terminal" evidence="4">
    <location>
        <begin position="370"/>
        <end position="431"/>
    </location>
</feature>
<dbReference type="GO" id="GO:0003677">
    <property type="term" value="F:DNA binding"/>
    <property type="evidence" value="ECO:0007669"/>
    <property type="project" value="InterPro"/>
</dbReference>
<keyword evidence="6" id="KW-1185">Reference proteome</keyword>
<dbReference type="GO" id="GO:0006351">
    <property type="term" value="P:DNA-templated transcription"/>
    <property type="evidence" value="ECO:0007669"/>
    <property type="project" value="InterPro"/>
</dbReference>
<evidence type="ECO:0000313" key="6">
    <source>
        <dbReference type="Proteomes" id="UP000187735"/>
    </source>
</evidence>
<dbReference type="GO" id="GO:0000428">
    <property type="term" value="C:DNA-directed RNA polymerase complex"/>
    <property type="evidence" value="ECO:0007669"/>
    <property type="project" value="UniProtKB-KW"/>
</dbReference>
<evidence type="ECO:0000313" key="5">
    <source>
        <dbReference type="EMBL" id="APZ94900.1"/>
    </source>
</evidence>
<sequence>MTVANVMNIPELLNLNSPLTLDQVESLRAALVGHQASEVRQGFVELKQKIAGGDAPESALARAGITAYLLSKHVEADGFLEQVTKDGVASYFHAQVLTSLDRHADAAQKFEQAGKNGYDQIDATLRQAGAIRASGSVDEAEQMLRSVAASAASRAEYSFQMGCIWADRGDALTAVEYFERAVDMDPHHSRALFWLAAENSLRGNDEEAIRYYERSLSKPPYFIGALLNLGLLYEDRESYQAAAFCFKRILDYDPNHEQAILYLKDIEATQDMYYDEDQARQEARMKQLLGRPVTDFELSVRSRNCLTAMDIQTLGDLTEISEQELLAGKNFGETSLLEIRELLAAHSLRIGLNLHKVHARDTFVDQSLTPEEQAILNRPISDLSLSVRSRKCMNRLAIQTIGQLTSRTPDELLASRNFGVTSLNEIRLKLGEMGIKLRND</sequence>
<keyword evidence="5" id="KW-0804">Transcription</keyword>
<dbReference type="InterPro" id="IPR011990">
    <property type="entry name" value="TPR-like_helical_dom_sf"/>
</dbReference>
<dbReference type="AlphaFoldDB" id="A0A1P8WLG8"/>
<dbReference type="InterPro" id="IPR051012">
    <property type="entry name" value="CellSynth/LPSAsmb/PSIAsmb"/>
</dbReference>
<dbReference type="STRING" id="1891926.Fuma_04551"/>
<keyword evidence="5" id="KW-0548">Nucleotidyltransferase</keyword>
<dbReference type="EMBL" id="CP017641">
    <property type="protein sequence ID" value="APZ94900.1"/>
    <property type="molecule type" value="Genomic_DNA"/>
</dbReference>
<proteinExistence type="predicted"/>
<dbReference type="Pfam" id="PF13432">
    <property type="entry name" value="TPR_16"/>
    <property type="match status" value="1"/>
</dbReference>
<dbReference type="Pfam" id="PF13181">
    <property type="entry name" value="TPR_8"/>
    <property type="match status" value="1"/>
</dbReference>
<dbReference type="Gene3D" id="1.10.150.20">
    <property type="entry name" value="5' to 3' exonuclease, C-terminal subdomain"/>
    <property type="match status" value="2"/>
</dbReference>
<dbReference type="SMART" id="SM00028">
    <property type="entry name" value="TPR"/>
    <property type="match status" value="3"/>
</dbReference>
<dbReference type="PROSITE" id="PS50005">
    <property type="entry name" value="TPR"/>
    <property type="match status" value="2"/>
</dbReference>
<accession>A0A1P8WLG8</accession>
<dbReference type="PANTHER" id="PTHR45586">
    <property type="entry name" value="TPR REPEAT-CONTAINING PROTEIN PA4667"/>
    <property type="match status" value="1"/>
</dbReference>